<organism evidence="4 5">
    <name type="scientific">Calicophoron daubneyi</name>
    <name type="common">Rumen fluke</name>
    <name type="synonym">Paramphistomum daubneyi</name>
    <dbReference type="NCBI Taxonomy" id="300641"/>
    <lineage>
        <taxon>Eukaryota</taxon>
        <taxon>Metazoa</taxon>
        <taxon>Spiralia</taxon>
        <taxon>Lophotrochozoa</taxon>
        <taxon>Platyhelminthes</taxon>
        <taxon>Trematoda</taxon>
        <taxon>Digenea</taxon>
        <taxon>Plagiorchiida</taxon>
        <taxon>Pronocephalata</taxon>
        <taxon>Paramphistomoidea</taxon>
        <taxon>Paramphistomidae</taxon>
        <taxon>Calicophoron</taxon>
    </lineage>
</organism>
<dbReference type="SMART" id="SM00256">
    <property type="entry name" value="FBOX"/>
    <property type="match status" value="1"/>
</dbReference>
<feature type="compositionally biased region" description="Low complexity" evidence="2">
    <location>
        <begin position="245"/>
        <end position="257"/>
    </location>
</feature>
<proteinExistence type="predicted"/>
<name>A0AAV2SXV5_CALDB</name>
<dbReference type="EMBL" id="CAXLJL010000001">
    <property type="protein sequence ID" value="CAL5129220.1"/>
    <property type="molecule type" value="Genomic_DNA"/>
</dbReference>
<evidence type="ECO:0000256" key="1">
    <source>
        <dbReference type="SAM" id="Coils"/>
    </source>
</evidence>
<keyword evidence="1" id="KW-0175">Coiled coil</keyword>
<feature type="compositionally biased region" description="Basic and acidic residues" evidence="2">
    <location>
        <begin position="218"/>
        <end position="237"/>
    </location>
</feature>
<evidence type="ECO:0000259" key="3">
    <source>
        <dbReference type="PROSITE" id="PS50181"/>
    </source>
</evidence>
<accession>A0AAV2SXV5</accession>
<dbReference type="Pfam" id="PF12937">
    <property type="entry name" value="F-box-like"/>
    <property type="match status" value="1"/>
</dbReference>
<dbReference type="Gene3D" id="1.20.1280.50">
    <property type="match status" value="1"/>
</dbReference>
<feature type="domain" description="F-box" evidence="3">
    <location>
        <begin position="82"/>
        <end position="128"/>
    </location>
</feature>
<feature type="region of interest" description="Disordered" evidence="2">
    <location>
        <begin position="679"/>
        <end position="715"/>
    </location>
</feature>
<gene>
    <name evidence="4" type="ORF">CDAUBV1_LOCUS166</name>
</gene>
<dbReference type="InterPro" id="IPR052805">
    <property type="entry name" value="GEF_Ubiquitin-Prot_Reg"/>
</dbReference>
<evidence type="ECO:0000256" key="2">
    <source>
        <dbReference type="SAM" id="MobiDB-lite"/>
    </source>
</evidence>
<sequence>MLRSEECEQVRDRYKSSWTPLNDTKLNTQIFQERRNLLKIWFRKWSEYQRKQVLIDLLLGCNEKQLEFIEELIRGKIPIYHIDFTRILPRILSVYIFSFLDPRSLCRCAQVCWYWKYLADSNEVWAQKCARQGWYLLKDSRNFDLGEWKRHYIWNIRYLQVASPIKAAATKMAEKLEREEQRARQELEAHRERVREQWRMQQQCIAEEEERKRSDKLEKIRPWRAPDRSPNDLKRMNYFDNRTPGRSGSGSSFSQGSIPRRPASSFGVHSSPSQSRRTLIKRFAHEAPASVGRNQKHADYQLTAHCAPREPWKPTSRYPRRDTHVDVMETLRLYGKVKAFVRRNCIPLSGDNPSKLPRPQSAGRLVNLSELDQKYDGRTMRRRPRSEIGHLKITEPERLNVIPPLPVLTPQATSTLHPSVHGDSFCQRASTQQIDTFCTDALIERDSKKSPVHIEQPHHETLTDNSYTTCSTTMPETKLYEVSVKPRHPSALCALSPKATVCAPEQKWSAASPTSDVDDLFVTNVKQTVAKMELMNKMLEPQKTVPQPKPRWQTALTEAFTNLSVEAVGKFSRSEPRTSDIKNKKFTFDCSSTTYSTTMPTLKPDDSTIRQPSSGLSTLGVMPMPIASDQIIQPCRVSYQHSPSQQESGHVVPVVSIDQPIQNSPGSCRLPTSNICPSGLSVSHRKRGQAFTPSPEISSSATTGTSSSTSSSTPVDSTYVPLYYTSSEQVKLPSKQLLEEHEDFVARKDFVTVSGTEGLDGTGTPVSRQTGSEMILIDEDSGHYKSDLNLEFKTSPNHLMPPPVLVAEVARSLIDCFFENDKSLRILHPTRPEHSIRSCPALPLSTPKARTRKSIPQTFQSPEVGSDLPELSACPGEKDFVSVSAEGVDYLCTTLGDSCDVQTPSSFQSLAPETV</sequence>
<dbReference type="AlphaFoldDB" id="A0AAV2SXV5"/>
<reference evidence="4" key="1">
    <citation type="submission" date="2024-06" db="EMBL/GenBank/DDBJ databases">
        <authorList>
            <person name="Liu X."/>
            <person name="Lenzi L."/>
            <person name="Haldenby T S."/>
            <person name="Uol C."/>
        </authorList>
    </citation>
    <scope>NUCLEOTIDE SEQUENCE</scope>
</reference>
<dbReference type="Proteomes" id="UP001497525">
    <property type="component" value="Unassembled WGS sequence"/>
</dbReference>
<evidence type="ECO:0000313" key="4">
    <source>
        <dbReference type="EMBL" id="CAL5129220.1"/>
    </source>
</evidence>
<dbReference type="PROSITE" id="PS50181">
    <property type="entry name" value="FBOX"/>
    <property type="match status" value="1"/>
</dbReference>
<dbReference type="PANTHER" id="PTHR46857">
    <property type="entry name" value="EPITHELIAL CELL-TRANSFORMING SEQUENCE 2 ONCOGENE-LIKE"/>
    <property type="match status" value="1"/>
</dbReference>
<dbReference type="CDD" id="cd22172">
    <property type="entry name" value="F-box_FBXO16"/>
    <property type="match status" value="1"/>
</dbReference>
<dbReference type="InterPro" id="IPR036047">
    <property type="entry name" value="F-box-like_dom_sf"/>
</dbReference>
<dbReference type="SUPFAM" id="SSF81383">
    <property type="entry name" value="F-box domain"/>
    <property type="match status" value="1"/>
</dbReference>
<comment type="caution">
    <text evidence="4">The sequence shown here is derived from an EMBL/GenBank/DDBJ whole genome shotgun (WGS) entry which is preliminary data.</text>
</comment>
<feature type="compositionally biased region" description="Polar residues" evidence="2">
    <location>
        <begin position="267"/>
        <end position="277"/>
    </location>
</feature>
<feature type="coiled-coil region" evidence="1">
    <location>
        <begin position="166"/>
        <end position="197"/>
    </location>
</feature>
<feature type="region of interest" description="Disordered" evidence="2">
    <location>
        <begin position="218"/>
        <end position="277"/>
    </location>
</feature>
<feature type="compositionally biased region" description="Low complexity" evidence="2">
    <location>
        <begin position="698"/>
        <end position="715"/>
    </location>
</feature>
<dbReference type="InterPro" id="IPR001810">
    <property type="entry name" value="F-box_dom"/>
</dbReference>
<protein>
    <recommendedName>
        <fullName evidence="3">F-box domain-containing protein</fullName>
    </recommendedName>
</protein>
<evidence type="ECO:0000313" key="5">
    <source>
        <dbReference type="Proteomes" id="UP001497525"/>
    </source>
</evidence>
<dbReference type="PANTHER" id="PTHR46857:SF2">
    <property type="entry name" value="F-BOX ONLY PROTEIN 16"/>
    <property type="match status" value="1"/>
</dbReference>